<dbReference type="InterPro" id="IPR036047">
    <property type="entry name" value="F-box-like_dom_sf"/>
</dbReference>
<dbReference type="Gene3D" id="1.20.1280.50">
    <property type="match status" value="1"/>
</dbReference>
<protein>
    <recommendedName>
        <fullName evidence="1">KIB1-4 beta-propeller domain-containing protein</fullName>
    </recommendedName>
</protein>
<dbReference type="EMBL" id="CM029052">
    <property type="protein sequence ID" value="KAG2558537.1"/>
    <property type="molecule type" value="Genomic_DNA"/>
</dbReference>
<sequence>MDRRRGTSADQACHAPLPPVAVPQARCTTKCVCVPGPGLPASETPRLDDELELEAQRRPWADLPADILGVVVGRLALLEDRARLRSVCHAWRAAAPHHRQRPPPLPLLVLSDFSFASFREEGTMTGARRRVPLPETEAAEEVGSDGARCVGSFEGWLVGAERDPSRGIGDLRCFLMNAFSGDVVRLPAPSAAAHPDDALISRSLPIANGGGSDAVMNCVINAAECVMSFRKVVLSSSPEPGTGCVVAAISMIEDTTKLALWRPGTKSWCVCSGSCVPKFTDVVFCQGKLYMLSCSELTTDLFSLDLSSSSSSDDDSGGLIVVSRIDRREIEWPEVTDGYHQNWSMVEWRGKLLIVATYTSDVDAETWQRIVEVRVFEASLSTDPVRFTEIKRLDGDCVFISPCNSRAFRPCQCDGVEDDRIYFIDGYLPPDKNARPLDKFVYSMKDGTMAPFAADIPEDKLQAPDGRLMHPTWLFPPE</sequence>
<reference evidence="2" key="1">
    <citation type="submission" date="2020-05" db="EMBL/GenBank/DDBJ databases">
        <title>WGS assembly of Panicum virgatum.</title>
        <authorList>
            <person name="Lovell J.T."/>
            <person name="Jenkins J."/>
            <person name="Shu S."/>
            <person name="Juenger T.E."/>
            <person name="Schmutz J."/>
        </authorList>
    </citation>
    <scope>NUCLEOTIDE SEQUENCE</scope>
    <source>
        <strain evidence="2">AP13</strain>
    </source>
</reference>
<gene>
    <name evidence="2" type="ORF">PVAP13_8NG273500</name>
</gene>
<organism evidence="2 3">
    <name type="scientific">Panicum virgatum</name>
    <name type="common">Blackwell switchgrass</name>
    <dbReference type="NCBI Taxonomy" id="38727"/>
    <lineage>
        <taxon>Eukaryota</taxon>
        <taxon>Viridiplantae</taxon>
        <taxon>Streptophyta</taxon>
        <taxon>Embryophyta</taxon>
        <taxon>Tracheophyta</taxon>
        <taxon>Spermatophyta</taxon>
        <taxon>Magnoliopsida</taxon>
        <taxon>Liliopsida</taxon>
        <taxon>Poales</taxon>
        <taxon>Poaceae</taxon>
        <taxon>PACMAD clade</taxon>
        <taxon>Panicoideae</taxon>
        <taxon>Panicodae</taxon>
        <taxon>Paniceae</taxon>
        <taxon>Panicinae</taxon>
        <taxon>Panicum</taxon>
        <taxon>Panicum sect. Hiantes</taxon>
    </lineage>
</organism>
<dbReference type="PANTHER" id="PTHR33110">
    <property type="entry name" value="F-BOX/KELCH-REPEAT PROTEIN-RELATED"/>
    <property type="match status" value="1"/>
</dbReference>
<dbReference type="Pfam" id="PF03478">
    <property type="entry name" value="Beta-prop_KIB1-4"/>
    <property type="match status" value="1"/>
</dbReference>
<evidence type="ECO:0000259" key="1">
    <source>
        <dbReference type="Pfam" id="PF03478"/>
    </source>
</evidence>
<evidence type="ECO:0000313" key="3">
    <source>
        <dbReference type="Proteomes" id="UP000823388"/>
    </source>
</evidence>
<comment type="caution">
    <text evidence="2">The sequence shown here is derived from an EMBL/GenBank/DDBJ whole genome shotgun (WGS) entry which is preliminary data.</text>
</comment>
<proteinExistence type="predicted"/>
<dbReference type="Proteomes" id="UP000823388">
    <property type="component" value="Chromosome 8N"/>
</dbReference>
<name>A0A8T0P8K2_PANVG</name>
<dbReference type="PANTHER" id="PTHR33110:SF42">
    <property type="entry name" value="F-BOX DOMAIN-CONTAINING PROTEIN"/>
    <property type="match status" value="1"/>
</dbReference>
<dbReference type="AlphaFoldDB" id="A0A8T0P8K2"/>
<keyword evidence="3" id="KW-1185">Reference proteome</keyword>
<dbReference type="InterPro" id="IPR005174">
    <property type="entry name" value="KIB1-4_b-propeller"/>
</dbReference>
<feature type="domain" description="KIB1-4 beta-propeller" evidence="1">
    <location>
        <begin position="130"/>
        <end position="442"/>
    </location>
</feature>
<dbReference type="OrthoDB" id="642536at2759"/>
<accession>A0A8T0P8K2</accession>
<dbReference type="SUPFAM" id="SSF81383">
    <property type="entry name" value="F-box domain"/>
    <property type="match status" value="1"/>
</dbReference>
<evidence type="ECO:0000313" key="2">
    <source>
        <dbReference type="EMBL" id="KAG2558537.1"/>
    </source>
</evidence>